<keyword evidence="4 5" id="KW-0472">Membrane</keyword>
<dbReference type="SUPFAM" id="SSF81321">
    <property type="entry name" value="Family A G protein-coupled receptor-like"/>
    <property type="match status" value="1"/>
</dbReference>
<reference evidence="7 8" key="1">
    <citation type="submission" date="2018-11" db="EMBL/GenBank/DDBJ databases">
        <authorList>
            <consortium name="Pathogen Informatics"/>
        </authorList>
    </citation>
    <scope>NUCLEOTIDE SEQUENCE [LARGE SCALE GENOMIC DNA]</scope>
</reference>
<proteinExistence type="predicted"/>
<protein>
    <recommendedName>
        <fullName evidence="6">G-protein coupled receptors family 1 profile domain-containing protein</fullName>
    </recommendedName>
</protein>
<dbReference type="Gene3D" id="1.20.1070.10">
    <property type="entry name" value="Rhodopsin 7-helix transmembrane proteins"/>
    <property type="match status" value="1"/>
</dbReference>
<dbReference type="GO" id="GO:0016020">
    <property type="term" value="C:membrane"/>
    <property type="evidence" value="ECO:0007669"/>
    <property type="project" value="UniProtKB-SubCell"/>
</dbReference>
<keyword evidence="8" id="KW-1185">Reference proteome</keyword>
<dbReference type="EMBL" id="UYRR01038289">
    <property type="protein sequence ID" value="VDK73142.1"/>
    <property type="molecule type" value="Genomic_DNA"/>
</dbReference>
<evidence type="ECO:0000313" key="7">
    <source>
        <dbReference type="EMBL" id="VDK73142.1"/>
    </source>
</evidence>
<dbReference type="Pfam" id="PF10328">
    <property type="entry name" value="7TM_GPCR_Srx"/>
    <property type="match status" value="2"/>
</dbReference>
<dbReference type="Proteomes" id="UP000267096">
    <property type="component" value="Unassembled WGS sequence"/>
</dbReference>
<dbReference type="CDD" id="cd00637">
    <property type="entry name" value="7tm_classA_rhodopsin-like"/>
    <property type="match status" value="1"/>
</dbReference>
<evidence type="ECO:0000256" key="2">
    <source>
        <dbReference type="ARBA" id="ARBA00022692"/>
    </source>
</evidence>
<organism evidence="7 8">
    <name type="scientific">Anisakis simplex</name>
    <name type="common">Herring worm</name>
    <dbReference type="NCBI Taxonomy" id="6269"/>
    <lineage>
        <taxon>Eukaryota</taxon>
        <taxon>Metazoa</taxon>
        <taxon>Ecdysozoa</taxon>
        <taxon>Nematoda</taxon>
        <taxon>Chromadorea</taxon>
        <taxon>Rhabditida</taxon>
        <taxon>Spirurina</taxon>
        <taxon>Ascaridomorpha</taxon>
        <taxon>Ascaridoidea</taxon>
        <taxon>Anisakidae</taxon>
        <taxon>Anisakis</taxon>
        <taxon>Anisakis simplex complex</taxon>
    </lineage>
</organism>
<gene>
    <name evidence="7" type="ORF">ASIM_LOCUS19930</name>
</gene>
<dbReference type="InterPro" id="IPR019430">
    <property type="entry name" value="7TM_GPCR_serpentine_rcpt_Srx"/>
</dbReference>
<evidence type="ECO:0000259" key="6">
    <source>
        <dbReference type="PROSITE" id="PS50262"/>
    </source>
</evidence>
<dbReference type="PANTHER" id="PTHR23017:SF3">
    <property type="entry name" value="G-PROTEIN COUPLED RECEPTORS FAMILY 1 PROFILE DOMAIN-CONTAINING PROTEIN"/>
    <property type="match status" value="1"/>
</dbReference>
<keyword evidence="3 5" id="KW-1133">Transmembrane helix</keyword>
<dbReference type="PANTHER" id="PTHR23017">
    <property type="entry name" value="SERPENTINE RECEPTOR, CLASS X"/>
    <property type="match status" value="1"/>
</dbReference>
<dbReference type="OrthoDB" id="5825164at2759"/>
<dbReference type="AlphaFoldDB" id="A0A3P6SB54"/>
<evidence type="ECO:0000313" key="8">
    <source>
        <dbReference type="Proteomes" id="UP000267096"/>
    </source>
</evidence>
<evidence type="ECO:0000256" key="4">
    <source>
        <dbReference type="ARBA" id="ARBA00023136"/>
    </source>
</evidence>
<feature type="transmembrane region" description="Helical" evidence="5">
    <location>
        <begin position="162"/>
        <end position="183"/>
    </location>
</feature>
<keyword evidence="2 5" id="KW-0812">Transmembrane</keyword>
<accession>A0A3P6SB54</accession>
<sequence>MNRLFGEVIGLAYVACVFSHLAMALNRFTAIVTPARNRTLFTPKNTNLMLFAIWSLATLETTLYAIQTESRVRGEIREEGSGIESRDPKIPGSRRNTSLDLLSYRALKKVTVNSSEQQKRTRREARLFLQVVTPKPQNNFLIFKKLFFINFSKFQALLQDSAFMIGLVTFMLVSTFMTTKWSIYLTTSFIWEMVHICDGLITIACNPELRAVVTRRQQAQKTQGNSAPKDVKTGLVTRHKISMKTVTTTAVVARKQCNW</sequence>
<feature type="domain" description="G-protein coupled receptors family 1 profile" evidence="6">
    <location>
        <begin position="1"/>
        <end position="59"/>
    </location>
</feature>
<dbReference type="PROSITE" id="PS50262">
    <property type="entry name" value="G_PROTEIN_RECEP_F1_2"/>
    <property type="match status" value="1"/>
</dbReference>
<dbReference type="InterPro" id="IPR017452">
    <property type="entry name" value="GPCR_Rhodpsn_7TM"/>
</dbReference>
<name>A0A3P6SB54_ANISI</name>
<evidence type="ECO:0000256" key="3">
    <source>
        <dbReference type="ARBA" id="ARBA00022989"/>
    </source>
</evidence>
<comment type="subcellular location">
    <subcellularLocation>
        <location evidence="1">Membrane</location>
    </subcellularLocation>
</comment>
<evidence type="ECO:0000256" key="1">
    <source>
        <dbReference type="ARBA" id="ARBA00004370"/>
    </source>
</evidence>
<feature type="transmembrane region" description="Helical" evidence="5">
    <location>
        <begin position="48"/>
        <end position="66"/>
    </location>
</feature>
<evidence type="ECO:0000256" key="5">
    <source>
        <dbReference type="SAM" id="Phobius"/>
    </source>
</evidence>